<dbReference type="InterPro" id="IPR027443">
    <property type="entry name" value="IPNS-like_sf"/>
</dbReference>
<dbReference type="SUPFAM" id="SSF51197">
    <property type="entry name" value="Clavaminate synthase-like"/>
    <property type="match status" value="2"/>
</dbReference>
<keyword evidence="3" id="KW-0479">Metal-binding</keyword>
<dbReference type="AlphaFoldDB" id="A0A445J150"/>
<feature type="domain" description="Fe2OG dioxygenase" evidence="6">
    <location>
        <begin position="595"/>
        <end position="695"/>
    </location>
</feature>
<dbReference type="Pfam" id="PF03171">
    <property type="entry name" value="2OG-FeII_Oxy"/>
    <property type="match status" value="2"/>
</dbReference>
<keyword evidence="5" id="KW-0408">Iron</keyword>
<dbReference type="FunFam" id="2.60.120.330:FF:000005">
    <property type="entry name" value="1-aminocyclopropane-1-carboxylate oxidase homolog 1"/>
    <property type="match status" value="1"/>
</dbReference>
<dbReference type="GO" id="GO:0051213">
    <property type="term" value="F:dioxygenase activity"/>
    <property type="evidence" value="ECO:0007669"/>
    <property type="project" value="UniProtKB-ARBA"/>
</dbReference>
<evidence type="ECO:0000313" key="7">
    <source>
        <dbReference type="EMBL" id="RZB92067.1"/>
    </source>
</evidence>
<feature type="domain" description="Fe2OG dioxygenase" evidence="6">
    <location>
        <begin position="220"/>
        <end position="334"/>
    </location>
</feature>
<evidence type="ECO:0000256" key="3">
    <source>
        <dbReference type="ARBA" id="ARBA00022723"/>
    </source>
</evidence>
<sequence length="747" mass="84553">MGVPNNCSFDTLKRRMHNTLQLTNDQLLDEIYYQQPFIDAGCGMKKLKDLIKQVAPIGVSPNGIHGSQLVRRLFFRQSEDLAAGDPVSAEPADAQFTILAIDLNGLAVDRYGIVAGVRRAAETVGFFQAVNHEIPVKVLEEAMAAVREFHELPQELKGEYYNRELMKKVKFGSNFDLYQSKDVAMEYCRQVQVLGRVLFGLLSEALGLNPAHLQRMDCAKGHSILFHYYPTCPEPELTMGTTRHSDPDFLTILLQDHIGGLQVLSHNGWVDVPPVPRALVVNIGDLLQIPSFSATNGTVNFTFSQYAFVRNPNRDCPDCYRFGFRFMCLFTVVLVYVLHFDSFKEFLLSANLKTNKAQREEKRTCIFCQFPSMVATSTNQSELETSKKDSTYDRIAEVKAFDETKLGVKGLFDSGITKIPRMFHHAKVEDHTETMPNDSNFSVPIIDLQDIDTNSSLRVKALDKIRSACKEWGFFQVVNHGIAVDLLDEMICGIRRFHEQDVEVRKSFYSRDMNKKVRYFSNGTLYRDPAANWRDTIAFFRTPDPPNPEEIPSVCRDIVIGYSEKVRALGFTIFELFSEALGLHSSYLKELDSVDGQFLLCHYYPPCPEPELTMGTSKHTDISFMTILLQDQMGGLQVLHQNQWVDVPPVHGSLVVNIGDFLQLISNDMFVSVYHRVLSSHTGPRISVASFFANSFQQSSLKVVGPIKELLSEDNPPIYRDTTVKDVKAHYFEKGLDGNNSLHPFRL</sequence>
<dbReference type="InterPro" id="IPR026992">
    <property type="entry name" value="DIOX_N"/>
</dbReference>
<dbReference type="EMBL" id="QZWG01000009">
    <property type="protein sequence ID" value="RZB92067.1"/>
    <property type="molecule type" value="Genomic_DNA"/>
</dbReference>
<evidence type="ECO:0000256" key="5">
    <source>
        <dbReference type="ARBA" id="ARBA00023004"/>
    </source>
</evidence>
<reference evidence="7 8" key="1">
    <citation type="submission" date="2018-09" db="EMBL/GenBank/DDBJ databases">
        <title>A high-quality reference genome of wild soybean provides a powerful tool to mine soybean genomes.</title>
        <authorList>
            <person name="Xie M."/>
            <person name="Chung C.Y.L."/>
            <person name="Li M.-W."/>
            <person name="Wong F.-L."/>
            <person name="Chan T.-F."/>
            <person name="Lam H.-M."/>
        </authorList>
    </citation>
    <scope>NUCLEOTIDE SEQUENCE [LARGE SCALE GENOMIC DNA]</scope>
    <source>
        <strain evidence="8">cv. W05</strain>
        <tissue evidence="7">Hypocotyl of etiolated seedlings</tissue>
    </source>
</reference>
<dbReference type="Proteomes" id="UP000289340">
    <property type="component" value="Chromosome 9"/>
</dbReference>
<dbReference type="InterPro" id="IPR005123">
    <property type="entry name" value="Oxoglu/Fe-dep_dioxygenase_dom"/>
</dbReference>
<dbReference type="PROSITE" id="PS51471">
    <property type="entry name" value="FE2OG_OXY"/>
    <property type="match status" value="2"/>
</dbReference>
<evidence type="ECO:0000256" key="2">
    <source>
        <dbReference type="ARBA" id="ARBA00008056"/>
    </source>
</evidence>
<name>A0A445J150_GLYSO</name>
<proteinExistence type="inferred from homology"/>
<dbReference type="PANTHER" id="PTHR10209:SF695">
    <property type="entry name" value="2-OXOGLUTARATE-DEPENDENT DIOXYGENASE"/>
    <property type="match status" value="1"/>
</dbReference>
<gene>
    <name evidence="7" type="ORF">D0Y65_024192</name>
</gene>
<dbReference type="InterPro" id="IPR044861">
    <property type="entry name" value="IPNS-like_FE2OG_OXY"/>
</dbReference>
<dbReference type="PANTHER" id="PTHR10209">
    <property type="entry name" value="OXIDOREDUCTASE, 2OG-FE II OXYGENASE FAMILY PROTEIN"/>
    <property type="match status" value="1"/>
</dbReference>
<dbReference type="Pfam" id="PF14226">
    <property type="entry name" value="DIOX_N"/>
    <property type="match status" value="2"/>
</dbReference>
<accession>A0A445J150</accession>
<keyword evidence="4" id="KW-0560">Oxidoreductase</keyword>
<evidence type="ECO:0000313" key="8">
    <source>
        <dbReference type="Proteomes" id="UP000289340"/>
    </source>
</evidence>
<protein>
    <submittedName>
        <fullName evidence="7">1-aminocyclopropane-1-carboxylate oxidase-like 1</fullName>
    </submittedName>
</protein>
<dbReference type="Gene3D" id="2.60.120.330">
    <property type="entry name" value="B-lactam Antibiotic, Isopenicillin N Synthase, Chain"/>
    <property type="match status" value="2"/>
</dbReference>
<evidence type="ECO:0000256" key="4">
    <source>
        <dbReference type="ARBA" id="ARBA00023002"/>
    </source>
</evidence>
<dbReference type="GO" id="GO:0046872">
    <property type="term" value="F:metal ion binding"/>
    <property type="evidence" value="ECO:0007669"/>
    <property type="project" value="UniProtKB-KW"/>
</dbReference>
<keyword evidence="8" id="KW-1185">Reference proteome</keyword>
<organism evidence="7 8">
    <name type="scientific">Glycine soja</name>
    <name type="common">Wild soybean</name>
    <dbReference type="NCBI Taxonomy" id="3848"/>
    <lineage>
        <taxon>Eukaryota</taxon>
        <taxon>Viridiplantae</taxon>
        <taxon>Streptophyta</taxon>
        <taxon>Embryophyta</taxon>
        <taxon>Tracheophyta</taxon>
        <taxon>Spermatophyta</taxon>
        <taxon>Magnoliopsida</taxon>
        <taxon>eudicotyledons</taxon>
        <taxon>Gunneridae</taxon>
        <taxon>Pentapetalae</taxon>
        <taxon>rosids</taxon>
        <taxon>fabids</taxon>
        <taxon>Fabales</taxon>
        <taxon>Fabaceae</taxon>
        <taxon>Papilionoideae</taxon>
        <taxon>50 kb inversion clade</taxon>
        <taxon>NPAAA clade</taxon>
        <taxon>indigoferoid/millettioid clade</taxon>
        <taxon>Phaseoleae</taxon>
        <taxon>Glycine</taxon>
        <taxon>Glycine subgen. Soja</taxon>
    </lineage>
</organism>
<evidence type="ECO:0000259" key="6">
    <source>
        <dbReference type="PROSITE" id="PS51471"/>
    </source>
</evidence>
<comment type="similarity">
    <text evidence="2">Belongs to the iron/ascorbate-dependent oxidoreductase family.</text>
</comment>
<evidence type="ECO:0000256" key="1">
    <source>
        <dbReference type="ARBA" id="ARBA00001962"/>
    </source>
</evidence>
<comment type="caution">
    <text evidence="7">The sequence shown here is derived from an EMBL/GenBank/DDBJ whole genome shotgun (WGS) entry which is preliminary data.</text>
</comment>
<comment type="cofactor">
    <cofactor evidence="1">
        <name>Fe cation</name>
        <dbReference type="ChEBI" id="CHEBI:24875"/>
    </cofactor>
</comment>